<evidence type="ECO:0000256" key="2">
    <source>
        <dbReference type="ARBA" id="ARBA00022679"/>
    </source>
</evidence>
<organism evidence="7 8">
    <name type="scientific">Maylandia zebra</name>
    <name type="common">zebra mbuna</name>
    <dbReference type="NCBI Taxonomy" id="106582"/>
    <lineage>
        <taxon>Eukaryota</taxon>
        <taxon>Metazoa</taxon>
        <taxon>Chordata</taxon>
        <taxon>Craniata</taxon>
        <taxon>Vertebrata</taxon>
        <taxon>Euteleostomi</taxon>
        <taxon>Actinopterygii</taxon>
        <taxon>Neopterygii</taxon>
        <taxon>Teleostei</taxon>
        <taxon>Neoteleostei</taxon>
        <taxon>Acanthomorphata</taxon>
        <taxon>Ovalentaria</taxon>
        <taxon>Cichlomorphae</taxon>
        <taxon>Cichliformes</taxon>
        <taxon>Cichlidae</taxon>
        <taxon>African cichlids</taxon>
        <taxon>Pseudocrenilabrinae</taxon>
        <taxon>Haplochromini</taxon>
        <taxon>Maylandia</taxon>
        <taxon>Maylandia zebra complex</taxon>
    </lineage>
</organism>
<evidence type="ECO:0000313" key="8">
    <source>
        <dbReference type="Proteomes" id="UP000265160"/>
    </source>
</evidence>
<dbReference type="Proteomes" id="UP000265160">
    <property type="component" value="LG1"/>
</dbReference>
<dbReference type="GO" id="GO:0005634">
    <property type="term" value="C:nucleus"/>
    <property type="evidence" value="ECO:0007669"/>
    <property type="project" value="TreeGrafter"/>
</dbReference>
<reference evidence="7 8" key="1">
    <citation type="journal article" date="2014" name="Nature">
        <title>The genomic substrate for adaptive radiation in African cichlid fish.</title>
        <authorList>
            <person name="Brawand D."/>
            <person name="Wagner C.E."/>
            <person name="Li Y.I."/>
            <person name="Malinsky M."/>
            <person name="Keller I."/>
            <person name="Fan S."/>
            <person name="Simakov O."/>
            <person name="Ng A.Y."/>
            <person name="Lim Z.W."/>
            <person name="Bezault E."/>
            <person name="Turner-Maier J."/>
            <person name="Johnson J."/>
            <person name="Alcazar R."/>
            <person name="Noh H.J."/>
            <person name="Russell P."/>
            <person name="Aken B."/>
            <person name="Alfoldi J."/>
            <person name="Amemiya C."/>
            <person name="Azzouzi N."/>
            <person name="Baroiller J.F."/>
            <person name="Barloy-Hubler F."/>
            <person name="Berlin A."/>
            <person name="Bloomquist R."/>
            <person name="Carleton K.L."/>
            <person name="Conte M.A."/>
            <person name="D'Cotta H."/>
            <person name="Eshel O."/>
            <person name="Gaffney L."/>
            <person name="Galibert F."/>
            <person name="Gante H.F."/>
            <person name="Gnerre S."/>
            <person name="Greuter L."/>
            <person name="Guyon R."/>
            <person name="Haddad N.S."/>
            <person name="Haerty W."/>
            <person name="Harris R.M."/>
            <person name="Hofmann H.A."/>
            <person name="Hourlier T."/>
            <person name="Hulata G."/>
            <person name="Jaffe D.B."/>
            <person name="Lara M."/>
            <person name="Lee A.P."/>
            <person name="MacCallum I."/>
            <person name="Mwaiko S."/>
            <person name="Nikaido M."/>
            <person name="Nishihara H."/>
            <person name="Ozouf-Costaz C."/>
            <person name="Penman D.J."/>
            <person name="Przybylski D."/>
            <person name="Rakotomanga M."/>
            <person name="Renn S.C.P."/>
            <person name="Ribeiro F.J."/>
            <person name="Ron M."/>
            <person name="Salzburger W."/>
            <person name="Sanchez-Pulido L."/>
            <person name="Santos M.E."/>
            <person name="Searle S."/>
            <person name="Sharpe T."/>
            <person name="Swofford R."/>
            <person name="Tan F.J."/>
            <person name="Williams L."/>
            <person name="Young S."/>
            <person name="Yin S."/>
            <person name="Okada N."/>
            <person name="Kocher T.D."/>
            <person name="Miska E.A."/>
            <person name="Lander E.S."/>
            <person name="Venkatesh B."/>
            <person name="Fernald R.D."/>
            <person name="Meyer A."/>
            <person name="Ponting C.P."/>
            <person name="Streelman J.T."/>
            <person name="Lindblad-Toh K."/>
            <person name="Seehausen O."/>
            <person name="Di Palma F."/>
        </authorList>
    </citation>
    <scope>NUCLEOTIDE SEQUENCE</scope>
</reference>
<protein>
    <recommendedName>
        <fullName evidence="6">Protein kinase domain-containing protein</fullName>
    </recommendedName>
</protein>
<proteinExistence type="predicted"/>
<dbReference type="PROSITE" id="PS50011">
    <property type="entry name" value="PROTEIN_KINASE_DOM"/>
    <property type="match status" value="1"/>
</dbReference>
<keyword evidence="2" id="KW-0808">Transferase</keyword>
<evidence type="ECO:0000256" key="4">
    <source>
        <dbReference type="ARBA" id="ARBA00022777"/>
    </source>
</evidence>
<keyword evidence="4" id="KW-0418">Kinase</keyword>
<dbReference type="PANTHER" id="PTHR24058">
    <property type="entry name" value="DUAL SPECIFICITY PROTEIN KINASE"/>
    <property type="match status" value="1"/>
</dbReference>
<reference evidence="7" key="2">
    <citation type="submission" date="2025-08" db="UniProtKB">
        <authorList>
            <consortium name="Ensembl"/>
        </authorList>
    </citation>
    <scope>IDENTIFICATION</scope>
</reference>
<dbReference type="Gene3D" id="1.10.510.10">
    <property type="entry name" value="Transferase(Phosphotransferase) domain 1"/>
    <property type="match status" value="2"/>
</dbReference>
<dbReference type="GO" id="GO:0004713">
    <property type="term" value="F:protein tyrosine kinase activity"/>
    <property type="evidence" value="ECO:0007669"/>
    <property type="project" value="TreeGrafter"/>
</dbReference>
<feature type="domain" description="Protein kinase" evidence="6">
    <location>
        <begin position="181"/>
        <end position="405"/>
    </location>
</feature>
<evidence type="ECO:0000313" key="7">
    <source>
        <dbReference type="Ensembl" id="ENSMZEP00005006777.1"/>
    </source>
</evidence>
<dbReference type="PANTHER" id="PTHR24058:SF17">
    <property type="entry name" value="HOMEODOMAIN INTERACTING PROTEIN KINASE, ISOFORM D"/>
    <property type="match status" value="1"/>
</dbReference>
<evidence type="ECO:0000256" key="3">
    <source>
        <dbReference type="ARBA" id="ARBA00022741"/>
    </source>
</evidence>
<dbReference type="SMART" id="SM00220">
    <property type="entry name" value="S_TKc"/>
    <property type="match status" value="1"/>
</dbReference>
<sequence>MNLVKKRTVTCTFSCGSKVPERDGGSFWDYAFPPFSPLFYASATLWFDSGIDLVIRLPQRAKMHTPGVWRPENGQRLFVSLIKQILASDANQRITLLEVLRHPFFNPKSSPCIGMSAERPQNPVVFQHPSHLKCKRSEKINCSFQNSVEFSQQVFVRTSASPSFGSDELEIVEGSILGNHYKVEAFFGEGGFGIVAKCRDTKTNQAVAIKVNKNRTDILQQAKKEIFILEQLRRLDPDAANIVQWNGFFLDRERVCLKFELLDQCLWDYIRDPDNRRLPISEVRPILGQLTNALSHLGSLGIVHADLKPGNIMVVNSYESPIKVRLIDFGLACPASAVMPGDHVGTVGYSAPEVMLVAVELVTGVPLYPGKKYYDVLKFIIETQGHEAVLFESCQMNPTVRHKVH</sequence>
<dbReference type="GO" id="GO:0004674">
    <property type="term" value="F:protein serine/threonine kinase activity"/>
    <property type="evidence" value="ECO:0007669"/>
    <property type="project" value="UniProtKB-KW"/>
</dbReference>
<name>A0A3P9BA79_9CICH</name>
<evidence type="ECO:0000256" key="1">
    <source>
        <dbReference type="ARBA" id="ARBA00022527"/>
    </source>
</evidence>
<dbReference type="GO" id="GO:0005737">
    <property type="term" value="C:cytoplasm"/>
    <property type="evidence" value="ECO:0007669"/>
    <property type="project" value="TreeGrafter"/>
</dbReference>
<dbReference type="AlphaFoldDB" id="A0A3P9BA79"/>
<dbReference type="Pfam" id="PF00069">
    <property type="entry name" value="Pkinase"/>
    <property type="match status" value="1"/>
</dbReference>
<keyword evidence="8" id="KW-1185">Reference proteome</keyword>
<keyword evidence="1" id="KW-0723">Serine/threonine-protein kinase</keyword>
<dbReference type="SUPFAM" id="SSF56112">
    <property type="entry name" value="Protein kinase-like (PK-like)"/>
    <property type="match status" value="2"/>
</dbReference>
<reference evidence="7" key="3">
    <citation type="submission" date="2025-09" db="UniProtKB">
        <authorList>
            <consortium name="Ensembl"/>
        </authorList>
    </citation>
    <scope>IDENTIFICATION</scope>
</reference>
<dbReference type="Ensembl" id="ENSMZET00005007077.1">
    <property type="protein sequence ID" value="ENSMZEP00005006777.1"/>
    <property type="gene ID" value="ENSMZEG00005005114.1"/>
</dbReference>
<dbReference type="GO" id="GO:0005524">
    <property type="term" value="F:ATP binding"/>
    <property type="evidence" value="ECO:0007669"/>
    <property type="project" value="UniProtKB-KW"/>
</dbReference>
<accession>A0A3P9BA79</accession>
<dbReference type="PROSITE" id="PS00108">
    <property type="entry name" value="PROTEIN_KINASE_ST"/>
    <property type="match status" value="1"/>
</dbReference>
<dbReference type="InterPro" id="IPR050494">
    <property type="entry name" value="Ser_Thr_dual-spec_kinase"/>
</dbReference>
<dbReference type="GeneTree" id="ENSGT00940000157742"/>
<keyword evidence="3" id="KW-0547">Nucleotide-binding</keyword>
<keyword evidence="5" id="KW-0067">ATP-binding</keyword>
<evidence type="ECO:0000259" key="6">
    <source>
        <dbReference type="PROSITE" id="PS50011"/>
    </source>
</evidence>
<evidence type="ECO:0000256" key="5">
    <source>
        <dbReference type="ARBA" id="ARBA00022840"/>
    </source>
</evidence>
<dbReference type="InterPro" id="IPR000719">
    <property type="entry name" value="Prot_kinase_dom"/>
</dbReference>
<dbReference type="InterPro" id="IPR011009">
    <property type="entry name" value="Kinase-like_dom_sf"/>
</dbReference>
<dbReference type="InterPro" id="IPR008271">
    <property type="entry name" value="Ser/Thr_kinase_AS"/>
</dbReference>